<gene>
    <name evidence="1" type="ORF">MNBD_CHLOROFLEXI01-117</name>
</gene>
<dbReference type="InterPro" id="IPR038490">
    <property type="entry name" value="Gingipain_propep_sf"/>
</dbReference>
<dbReference type="AlphaFoldDB" id="A0A3B0VFF8"/>
<accession>A0A3B0VFF8</accession>
<evidence type="ECO:0008006" key="2">
    <source>
        <dbReference type="Google" id="ProtNLM"/>
    </source>
</evidence>
<name>A0A3B0VFF8_9ZZZZ</name>
<dbReference type="EMBL" id="UOEU01000591">
    <property type="protein sequence ID" value="VAW35559.1"/>
    <property type="molecule type" value="Genomic_DNA"/>
</dbReference>
<proteinExistence type="predicted"/>
<reference evidence="1" key="1">
    <citation type="submission" date="2018-06" db="EMBL/GenBank/DDBJ databases">
        <authorList>
            <person name="Zhirakovskaya E."/>
        </authorList>
    </citation>
    <scope>NUCLEOTIDE SEQUENCE</scope>
</reference>
<feature type="non-terminal residue" evidence="1">
    <location>
        <position position="334"/>
    </location>
</feature>
<organism evidence="1">
    <name type="scientific">hydrothermal vent metagenome</name>
    <dbReference type="NCBI Taxonomy" id="652676"/>
    <lineage>
        <taxon>unclassified sequences</taxon>
        <taxon>metagenomes</taxon>
        <taxon>ecological metagenomes</taxon>
    </lineage>
</organism>
<sequence>MNKNKLNRLFLILLAVGWLAWSGKPTLSAPPSPSGEPQIMLLPDGLQLVWQAAEPTAVSQPDGTMTLTMPNFGMEQTAGLPAVPTASVLVALPPEATPELLITETAVTERPFPHAISINPQPSGALRDAAGNAIGGDYIPTAQRLVTIPTLSLTEAGVLRGVRLARLTFHPVQLDNGRYQLTETVTATIQFNSPPSASRPANQPDLLQQGVAAQVINPSQLAVSQAQAAPAAKPAATSPTVLIEVDQPGITAVTYQNLLDAGFPVGSVNSTNLQLYYDGLERPLEWFGDGDAQFEAGESFRFYAAPWFNRWMGNDVYTLTEGGSPGSRMGSQSA</sequence>
<protein>
    <recommendedName>
        <fullName evidence="2">Gingipain propeptide domain-containing protein</fullName>
    </recommendedName>
</protein>
<evidence type="ECO:0000313" key="1">
    <source>
        <dbReference type="EMBL" id="VAW35559.1"/>
    </source>
</evidence>
<dbReference type="Gene3D" id="2.60.40.3800">
    <property type="match status" value="1"/>
</dbReference>